<dbReference type="PROSITE" id="PS01124">
    <property type="entry name" value="HTH_ARAC_FAMILY_2"/>
    <property type="match status" value="1"/>
</dbReference>
<feature type="domain" description="HTH araC/xylS-type" evidence="4">
    <location>
        <begin position="163"/>
        <end position="258"/>
    </location>
</feature>
<keyword evidence="3" id="KW-0804">Transcription</keyword>
<dbReference type="InterPro" id="IPR009057">
    <property type="entry name" value="Homeodomain-like_sf"/>
</dbReference>
<gene>
    <name evidence="5" type="ORF">GIW81_13455</name>
</gene>
<evidence type="ECO:0000313" key="6">
    <source>
        <dbReference type="Proteomes" id="UP000440694"/>
    </source>
</evidence>
<dbReference type="SUPFAM" id="SSF46689">
    <property type="entry name" value="Homeodomain-like"/>
    <property type="match status" value="2"/>
</dbReference>
<evidence type="ECO:0000313" key="5">
    <source>
        <dbReference type="EMBL" id="MTD95340.1"/>
    </source>
</evidence>
<dbReference type="Proteomes" id="UP000440694">
    <property type="component" value="Unassembled WGS sequence"/>
</dbReference>
<dbReference type="Pfam" id="PF12833">
    <property type="entry name" value="HTH_18"/>
    <property type="match status" value="1"/>
</dbReference>
<dbReference type="PROSITE" id="PS00041">
    <property type="entry name" value="HTH_ARAC_FAMILY_1"/>
    <property type="match status" value="1"/>
</dbReference>
<evidence type="ECO:0000256" key="2">
    <source>
        <dbReference type="ARBA" id="ARBA00023125"/>
    </source>
</evidence>
<evidence type="ECO:0000256" key="1">
    <source>
        <dbReference type="ARBA" id="ARBA00023015"/>
    </source>
</evidence>
<dbReference type="SMART" id="SM00342">
    <property type="entry name" value="HTH_ARAC"/>
    <property type="match status" value="1"/>
</dbReference>
<keyword evidence="6" id="KW-1185">Reference proteome</keyword>
<proteinExistence type="predicted"/>
<keyword evidence="2" id="KW-0238">DNA-binding</keyword>
<name>A0A6I3KN75_9HYPH</name>
<dbReference type="PANTHER" id="PTHR46796">
    <property type="entry name" value="HTH-TYPE TRANSCRIPTIONAL ACTIVATOR RHAS-RELATED"/>
    <property type="match status" value="1"/>
</dbReference>
<dbReference type="InterPro" id="IPR050204">
    <property type="entry name" value="AraC_XylS_family_regulators"/>
</dbReference>
<dbReference type="EMBL" id="WMBQ01000002">
    <property type="protein sequence ID" value="MTD95340.1"/>
    <property type="molecule type" value="Genomic_DNA"/>
</dbReference>
<comment type="caution">
    <text evidence="5">The sequence shown here is derived from an EMBL/GenBank/DDBJ whole genome shotgun (WGS) entry which is preliminary data.</text>
</comment>
<protein>
    <submittedName>
        <fullName evidence="5">Helix-turn-helix domain-containing protein</fullName>
    </submittedName>
</protein>
<dbReference type="GO" id="GO:0043565">
    <property type="term" value="F:sequence-specific DNA binding"/>
    <property type="evidence" value="ECO:0007669"/>
    <property type="project" value="InterPro"/>
</dbReference>
<evidence type="ECO:0000259" key="4">
    <source>
        <dbReference type="PROSITE" id="PS01124"/>
    </source>
</evidence>
<dbReference type="GO" id="GO:0003700">
    <property type="term" value="F:DNA-binding transcription factor activity"/>
    <property type="evidence" value="ECO:0007669"/>
    <property type="project" value="InterPro"/>
</dbReference>
<keyword evidence="1" id="KW-0805">Transcription regulation</keyword>
<reference evidence="5 6" key="1">
    <citation type="submission" date="2019-11" db="EMBL/GenBank/DDBJ databases">
        <title>Identification of a novel strain.</title>
        <authorList>
            <person name="Xu Q."/>
            <person name="Wang G."/>
        </authorList>
    </citation>
    <scope>NUCLEOTIDE SEQUENCE [LARGE SCALE GENOMIC DNA]</scope>
    <source>
        <strain evidence="6">xq</strain>
    </source>
</reference>
<dbReference type="Gene3D" id="1.10.10.60">
    <property type="entry name" value="Homeodomain-like"/>
    <property type="match status" value="2"/>
</dbReference>
<organism evidence="5 6">
    <name type="scientific">Hyphomicrobium album</name>
    <dbReference type="NCBI Taxonomy" id="2665159"/>
    <lineage>
        <taxon>Bacteria</taxon>
        <taxon>Pseudomonadati</taxon>
        <taxon>Pseudomonadota</taxon>
        <taxon>Alphaproteobacteria</taxon>
        <taxon>Hyphomicrobiales</taxon>
        <taxon>Hyphomicrobiaceae</taxon>
        <taxon>Hyphomicrobium</taxon>
    </lineage>
</organism>
<evidence type="ECO:0000256" key="3">
    <source>
        <dbReference type="ARBA" id="ARBA00023163"/>
    </source>
</evidence>
<accession>A0A6I3KN75</accession>
<dbReference type="InterPro" id="IPR018062">
    <property type="entry name" value="HTH_AraC-typ_CS"/>
</dbReference>
<dbReference type="AlphaFoldDB" id="A0A6I3KN75"/>
<dbReference type="RefSeq" id="WP_154739895.1">
    <property type="nucleotide sequence ID" value="NZ_WMBQ01000002.1"/>
</dbReference>
<sequence>MSMSGLLNERAAKQRPRREALWHVDNGWAVFAGPLDHNAPHAHSTAVYLAGLYGGFRLRIAGSGWQTCRSAVVRAGVPYEFDVGGDPLGVIYLEPDMAGADALASLVSGGEAVDGVLIGGSDPSPLRDYFERRPDAIDMRGDMQDVVAFGGRRARRTMDARIARAVSALQDDADSDLSVAAAATAAGLSPSRFQHLFTLEVGVPFRRYRGWHRLRAAIREAAQGASLTTAAHAAGFADQAHFSRAFRRTFGAPPSQGL</sequence>
<dbReference type="InterPro" id="IPR018060">
    <property type="entry name" value="HTH_AraC"/>
</dbReference>